<dbReference type="InterPro" id="IPR050330">
    <property type="entry name" value="Bact_OuterMem_StrucFunc"/>
</dbReference>
<dbReference type="eggNOG" id="COG0823">
    <property type="taxonomic scope" value="Bacteria"/>
</dbReference>
<evidence type="ECO:0000256" key="1">
    <source>
        <dbReference type="PROSITE-ProRule" id="PRU00473"/>
    </source>
</evidence>
<evidence type="ECO:0000259" key="2">
    <source>
        <dbReference type="PROSITE" id="PS51123"/>
    </source>
</evidence>
<dbReference type="PANTHER" id="PTHR30329:SF21">
    <property type="entry name" value="LIPOPROTEIN YIAD-RELATED"/>
    <property type="match status" value="1"/>
</dbReference>
<name>A1ZSJ2_MICM2</name>
<dbReference type="PROSITE" id="PS51123">
    <property type="entry name" value="OMPA_2"/>
    <property type="match status" value="1"/>
</dbReference>
<dbReference type="CDD" id="cd07185">
    <property type="entry name" value="OmpA_C-like"/>
    <property type="match status" value="1"/>
</dbReference>
<accession>A1ZSJ2</accession>
<dbReference type="AlphaFoldDB" id="A1ZSJ2"/>
<evidence type="ECO:0000313" key="4">
    <source>
        <dbReference type="Proteomes" id="UP000004095"/>
    </source>
</evidence>
<keyword evidence="1" id="KW-0472">Membrane</keyword>
<dbReference type="Pfam" id="PF07676">
    <property type="entry name" value="PD40"/>
    <property type="match status" value="3"/>
</dbReference>
<dbReference type="InterPro" id="IPR036737">
    <property type="entry name" value="OmpA-like_sf"/>
</dbReference>
<protein>
    <submittedName>
        <fullName evidence="3">OmpA family protein</fullName>
    </submittedName>
</protein>
<dbReference type="eggNOG" id="COG2885">
    <property type="taxonomic scope" value="Bacteria"/>
</dbReference>
<proteinExistence type="predicted"/>
<reference evidence="3 4" key="1">
    <citation type="submission" date="2007-01" db="EMBL/GenBank/DDBJ databases">
        <authorList>
            <person name="Haygood M."/>
            <person name="Podell S."/>
            <person name="Anderson C."/>
            <person name="Hopkinson B."/>
            <person name="Roe K."/>
            <person name="Barbeau K."/>
            <person name="Gaasterland T."/>
            <person name="Ferriera S."/>
            <person name="Johnson J."/>
            <person name="Kravitz S."/>
            <person name="Beeson K."/>
            <person name="Sutton G."/>
            <person name="Rogers Y.-H."/>
            <person name="Friedman R."/>
            <person name="Frazier M."/>
            <person name="Venter J.C."/>
        </authorList>
    </citation>
    <scope>NUCLEOTIDE SEQUENCE [LARGE SCALE GENOMIC DNA]</scope>
    <source>
        <strain evidence="3 4">ATCC 23134</strain>
    </source>
</reference>
<comment type="caution">
    <text evidence="3">The sequence shown here is derived from an EMBL/GenBank/DDBJ whole genome shotgun (WGS) entry which is preliminary data.</text>
</comment>
<feature type="domain" description="OmpA-like" evidence="2">
    <location>
        <begin position="580"/>
        <end position="702"/>
    </location>
</feature>
<keyword evidence="4" id="KW-1185">Reference proteome</keyword>
<dbReference type="EMBL" id="AAWS01000032">
    <property type="protein sequence ID" value="EAY26572.1"/>
    <property type="molecule type" value="Genomic_DNA"/>
</dbReference>
<gene>
    <name evidence="3" type="ORF">M23134_06099</name>
</gene>
<organism evidence="3 4">
    <name type="scientific">Microscilla marina ATCC 23134</name>
    <dbReference type="NCBI Taxonomy" id="313606"/>
    <lineage>
        <taxon>Bacteria</taxon>
        <taxon>Pseudomonadati</taxon>
        <taxon>Bacteroidota</taxon>
        <taxon>Cytophagia</taxon>
        <taxon>Cytophagales</taxon>
        <taxon>Microscillaceae</taxon>
        <taxon>Microscilla</taxon>
    </lineage>
</organism>
<dbReference type="SUPFAM" id="SSF103088">
    <property type="entry name" value="OmpA-like"/>
    <property type="match status" value="1"/>
</dbReference>
<dbReference type="InterPro" id="IPR006665">
    <property type="entry name" value="OmpA-like"/>
</dbReference>
<sequence length="705" mass="79183">MQLQAQDKNYQVSNIGDPINTKRYVEYAPTLSTNGKTLIFQSNNNEERHWKLYESTLNDEGKWSPPQALSSINNYQGGAHYVAGPSLSKNADTLYFCASYTTDNRDIYYSIKNGNTWGEPISIGSPVNSDQYEGFPSIAADGMSLYFMRRDTTGEVKNYKAKRKNPLKNKDPYHIKVGEDGKITKYKGICYVLYVSHKGTNGTWQTPEALPNVINNGCEKCPRIMPDNATLIFSSIRKGGKGNFDLYVSTLDLTGKWTMPKALDFINTSKKDQLATIPLSSNVMYFNTKGRRNADIFKVSPLPDYLQLQKFTRVEGRVIDSLTKKPVEAKVSILVKDSANKNTPIQAVSSFKEKDGKFAAKLRRGYKYALEIKAKNYLPLIREVDLSDNTVDDSLKKLDNHIALPPAHLSHSIRLTILNKETNEPVEAHVKVINTSKNRIVTLNTVAVEGKYSTAVESQSEYTVEITALGYDFFQGKVDTRKLSRGQDYIATISLKSNANKLLLTIVDKETGKNLSSLVKYTNLNNNRTTTKATKEGKLTVFLNRDSKYTFEANAKGYFFQSFEVKTDTLKPGDVIKLTVALEVLKMNAKIVLNHINFASGSSKLDEDSYVELAKVVQLMENNKDIKLEISAHTDNVGVYSRNMRLSRQRAQSVFNYLIKTGVDKKRLVSKGYGSARPLVPNTTKKNKAKNRRVEFKVIGTSTKK</sequence>
<dbReference type="InterPro" id="IPR011659">
    <property type="entry name" value="WD40"/>
</dbReference>
<dbReference type="SUPFAM" id="SSF82171">
    <property type="entry name" value="DPP6 N-terminal domain-like"/>
    <property type="match status" value="1"/>
</dbReference>
<evidence type="ECO:0000313" key="3">
    <source>
        <dbReference type="EMBL" id="EAY26572.1"/>
    </source>
</evidence>
<dbReference type="CDD" id="cd15482">
    <property type="entry name" value="Sialidase_non-viral"/>
    <property type="match status" value="1"/>
</dbReference>
<dbReference type="PANTHER" id="PTHR30329">
    <property type="entry name" value="STATOR ELEMENT OF FLAGELLAR MOTOR COMPLEX"/>
    <property type="match status" value="1"/>
</dbReference>
<dbReference type="Pfam" id="PF00691">
    <property type="entry name" value="OmpA"/>
    <property type="match status" value="1"/>
</dbReference>
<dbReference type="Gene3D" id="3.30.1330.60">
    <property type="entry name" value="OmpA-like domain"/>
    <property type="match status" value="1"/>
</dbReference>
<dbReference type="Proteomes" id="UP000004095">
    <property type="component" value="Unassembled WGS sequence"/>
</dbReference>
<dbReference type="GO" id="GO:0016020">
    <property type="term" value="C:membrane"/>
    <property type="evidence" value="ECO:0007669"/>
    <property type="project" value="UniProtKB-UniRule"/>
</dbReference>